<evidence type="ECO:0000313" key="1">
    <source>
        <dbReference type="EMBL" id="GAA3520956.1"/>
    </source>
</evidence>
<evidence type="ECO:0000313" key="2">
    <source>
        <dbReference type="Proteomes" id="UP001500459"/>
    </source>
</evidence>
<dbReference type="RefSeq" id="WP_344930348.1">
    <property type="nucleotide sequence ID" value="NZ_BAABCW010000025.1"/>
</dbReference>
<dbReference type="Pfam" id="PF20113">
    <property type="entry name" value="DUF6503"/>
    <property type="match status" value="1"/>
</dbReference>
<keyword evidence="2" id="KW-1185">Reference proteome</keyword>
<dbReference type="EMBL" id="BAABCW010000025">
    <property type="protein sequence ID" value="GAA3520956.1"/>
    <property type="molecule type" value="Genomic_DNA"/>
</dbReference>
<proteinExistence type="predicted"/>
<gene>
    <name evidence="1" type="ORF">GCM10022393_39090</name>
</gene>
<dbReference type="Proteomes" id="UP001500459">
    <property type="component" value="Unassembled WGS sequence"/>
</dbReference>
<accession>A0ABP6UUA3</accession>
<comment type="caution">
    <text evidence="1">The sequence shown here is derived from an EMBL/GenBank/DDBJ whole genome shotgun (WGS) entry which is preliminary data.</text>
</comment>
<dbReference type="InterPro" id="IPR045444">
    <property type="entry name" value="DUF6503"/>
</dbReference>
<evidence type="ECO:0008006" key="3">
    <source>
        <dbReference type="Google" id="ProtNLM"/>
    </source>
</evidence>
<name>A0ABP6UUA3_9FLAO</name>
<reference evidence="2" key="1">
    <citation type="journal article" date="2019" name="Int. J. Syst. Evol. Microbiol.">
        <title>The Global Catalogue of Microorganisms (GCM) 10K type strain sequencing project: providing services to taxonomists for standard genome sequencing and annotation.</title>
        <authorList>
            <consortium name="The Broad Institute Genomics Platform"/>
            <consortium name="The Broad Institute Genome Sequencing Center for Infectious Disease"/>
            <person name="Wu L."/>
            <person name="Ma J."/>
        </authorList>
    </citation>
    <scope>NUCLEOTIDE SEQUENCE [LARGE SCALE GENOMIC DNA]</scope>
    <source>
        <strain evidence="2">JCM 17106</strain>
    </source>
</reference>
<protein>
    <recommendedName>
        <fullName evidence="3">Outer membrane lipoprotein-sorting protein</fullName>
    </recommendedName>
</protein>
<sequence length="255" mass="29026">MKKNAITLVAFIFVAFGYSQDAKQLISEMMDAIGGKENFYAKGNVTYGYEYNDPKAKTSLKSQETYMFDGERSHADYSTHSMLGGTEKKVVEGYDGSNAWVTLDGVVSTDEKANGIARFLRKTNYYWFTMFFKLLDEGVNQEFIGTKTVDEKEYNLVKITFGDKVGDAQDTYVLYINKETKMIDQFLFTIVAFGVTEPKLMTFEYETVDGIKIATKRKYASANWEGKIISKDYATTNWTNIKFNTAIDPSLFTKK</sequence>
<organism evidence="1 2">
    <name type="scientific">Aquimarina addita</name>
    <dbReference type="NCBI Taxonomy" id="870485"/>
    <lineage>
        <taxon>Bacteria</taxon>
        <taxon>Pseudomonadati</taxon>
        <taxon>Bacteroidota</taxon>
        <taxon>Flavobacteriia</taxon>
        <taxon>Flavobacteriales</taxon>
        <taxon>Flavobacteriaceae</taxon>
        <taxon>Aquimarina</taxon>
    </lineage>
</organism>